<dbReference type="Pfam" id="PF22499">
    <property type="entry name" value="DUF6990"/>
    <property type="match status" value="1"/>
</dbReference>
<gene>
    <name evidence="1" type="ORF">JP75_00360</name>
</gene>
<organism evidence="1 2">
    <name type="scientific">Devosia riboflavina</name>
    <dbReference type="NCBI Taxonomy" id="46914"/>
    <lineage>
        <taxon>Bacteria</taxon>
        <taxon>Pseudomonadati</taxon>
        <taxon>Pseudomonadota</taxon>
        <taxon>Alphaproteobacteria</taxon>
        <taxon>Hyphomicrobiales</taxon>
        <taxon>Devosiaceae</taxon>
        <taxon>Devosia</taxon>
    </lineage>
</organism>
<dbReference type="OrthoDB" id="7920316at2"/>
<proteinExistence type="predicted"/>
<evidence type="ECO:0000313" key="2">
    <source>
        <dbReference type="Proteomes" id="UP000028981"/>
    </source>
</evidence>
<dbReference type="InterPro" id="IPR054259">
    <property type="entry name" value="DUF6990"/>
</dbReference>
<keyword evidence="2" id="KW-1185">Reference proteome</keyword>
<reference evidence="1 2" key="1">
    <citation type="submission" date="2014-08" db="EMBL/GenBank/DDBJ databases">
        <authorList>
            <person name="Hassan Y.I."/>
            <person name="Lepp D."/>
            <person name="Zhou T."/>
        </authorList>
    </citation>
    <scope>NUCLEOTIDE SEQUENCE [LARGE SCALE GENOMIC DNA]</scope>
    <source>
        <strain evidence="1 2">IFO13584</strain>
    </source>
</reference>
<sequence length="187" mass="20430">MNVKQVASSLAAVGWSVGRDNVGDFFAEQDLVDRRIQMVFGIRNLSEETVLYCALSVTTEIFSNACAEISGDRAQQHGDPLVRALRPPELRAKEISGAEVEALSAAAWQWAVEQDIGQAIIDYSRLPTSAPGARPIWHLAALAILRDVERLEAYLSSMRAGDRLGFVNYVSVDMIARALKVAESNTP</sequence>
<name>A0A087M6Z7_9HYPH</name>
<dbReference type="Proteomes" id="UP000028981">
    <property type="component" value="Unassembled WGS sequence"/>
</dbReference>
<accession>A0A087M6Z7</accession>
<dbReference type="RefSeq" id="WP_035077587.1">
    <property type="nucleotide sequence ID" value="NZ_JQGC01000001.1"/>
</dbReference>
<dbReference type="EMBL" id="JQGC01000001">
    <property type="protein sequence ID" value="KFL32650.1"/>
    <property type="molecule type" value="Genomic_DNA"/>
</dbReference>
<comment type="caution">
    <text evidence="1">The sequence shown here is derived from an EMBL/GenBank/DDBJ whole genome shotgun (WGS) entry which is preliminary data.</text>
</comment>
<dbReference type="AlphaFoldDB" id="A0A087M6Z7"/>
<evidence type="ECO:0000313" key="1">
    <source>
        <dbReference type="EMBL" id="KFL32650.1"/>
    </source>
</evidence>
<protein>
    <submittedName>
        <fullName evidence="1">Uncharacterized protein</fullName>
    </submittedName>
</protein>